<organism evidence="3 4">
    <name type="scientific">Terfezia boudieri ATCC MYA-4762</name>
    <dbReference type="NCBI Taxonomy" id="1051890"/>
    <lineage>
        <taxon>Eukaryota</taxon>
        <taxon>Fungi</taxon>
        <taxon>Dikarya</taxon>
        <taxon>Ascomycota</taxon>
        <taxon>Pezizomycotina</taxon>
        <taxon>Pezizomycetes</taxon>
        <taxon>Pezizales</taxon>
        <taxon>Pezizaceae</taxon>
        <taxon>Terfezia</taxon>
    </lineage>
</organism>
<dbReference type="InParanoid" id="A0A3N4LMU2"/>
<dbReference type="OrthoDB" id="10430991at2759"/>
<proteinExistence type="predicted"/>
<accession>A0A3N4LMU2</accession>
<keyword evidence="2" id="KW-0812">Transmembrane</keyword>
<feature type="compositionally biased region" description="Low complexity" evidence="1">
    <location>
        <begin position="220"/>
        <end position="231"/>
    </location>
</feature>
<evidence type="ECO:0000313" key="4">
    <source>
        <dbReference type="Proteomes" id="UP000267821"/>
    </source>
</evidence>
<protein>
    <submittedName>
        <fullName evidence="3">Uncharacterized protein</fullName>
    </submittedName>
</protein>
<evidence type="ECO:0000256" key="2">
    <source>
        <dbReference type="SAM" id="Phobius"/>
    </source>
</evidence>
<feature type="region of interest" description="Disordered" evidence="1">
    <location>
        <begin position="50"/>
        <end position="77"/>
    </location>
</feature>
<keyword evidence="2" id="KW-0472">Membrane</keyword>
<evidence type="ECO:0000256" key="1">
    <source>
        <dbReference type="SAM" id="MobiDB-lite"/>
    </source>
</evidence>
<reference evidence="3 4" key="1">
    <citation type="journal article" date="2018" name="Nat. Ecol. Evol.">
        <title>Pezizomycetes genomes reveal the molecular basis of ectomycorrhizal truffle lifestyle.</title>
        <authorList>
            <person name="Murat C."/>
            <person name="Payen T."/>
            <person name="Noel B."/>
            <person name="Kuo A."/>
            <person name="Morin E."/>
            <person name="Chen J."/>
            <person name="Kohler A."/>
            <person name="Krizsan K."/>
            <person name="Balestrini R."/>
            <person name="Da Silva C."/>
            <person name="Montanini B."/>
            <person name="Hainaut M."/>
            <person name="Levati E."/>
            <person name="Barry K.W."/>
            <person name="Belfiori B."/>
            <person name="Cichocki N."/>
            <person name="Clum A."/>
            <person name="Dockter R.B."/>
            <person name="Fauchery L."/>
            <person name="Guy J."/>
            <person name="Iotti M."/>
            <person name="Le Tacon F."/>
            <person name="Lindquist E.A."/>
            <person name="Lipzen A."/>
            <person name="Malagnac F."/>
            <person name="Mello A."/>
            <person name="Molinier V."/>
            <person name="Miyauchi S."/>
            <person name="Poulain J."/>
            <person name="Riccioni C."/>
            <person name="Rubini A."/>
            <person name="Sitrit Y."/>
            <person name="Splivallo R."/>
            <person name="Traeger S."/>
            <person name="Wang M."/>
            <person name="Zifcakova L."/>
            <person name="Wipf D."/>
            <person name="Zambonelli A."/>
            <person name="Paolocci F."/>
            <person name="Nowrousian M."/>
            <person name="Ottonello S."/>
            <person name="Baldrian P."/>
            <person name="Spatafora J.W."/>
            <person name="Henrissat B."/>
            <person name="Nagy L.G."/>
            <person name="Aury J.M."/>
            <person name="Wincker P."/>
            <person name="Grigoriev I.V."/>
            <person name="Bonfante P."/>
            <person name="Martin F.M."/>
        </authorList>
    </citation>
    <scope>NUCLEOTIDE SEQUENCE [LARGE SCALE GENOMIC DNA]</scope>
    <source>
        <strain evidence="3 4">ATCC MYA-4762</strain>
    </source>
</reference>
<gene>
    <name evidence="3" type="ORF">L211DRAFT_867999</name>
</gene>
<feature type="compositionally biased region" description="Low complexity" evidence="1">
    <location>
        <begin position="150"/>
        <end position="161"/>
    </location>
</feature>
<sequence length="436" mass="48278">MPDNPLPYPKGRAYSLDNHYEVWGRKGAGEGPNSPPFLPTLERARVLTFSSAPIQPPREPLPVEEDDDHIVDDWDSQGKTNTWVDEYISTDTQDFDPLATPRTPPSEDGMEGFVLNDAGEYVLAGESLSCPEGTTNLSSPHENDVPSRDLNSSSSSSSNLLFWEPRASVGDSYRGSTRNEGDLGAIRGDLEPSRVTRGQRRFSQDIPVASRGRRRIVLDSSSSENANEPPSRVFGEEANLRGRQDSSTEAQDHSTEAQDSSPEAQDSSTEAQDSSTEAQDSSTEAQDSSTEPQDSSPEAQETSHQNEADEAAEERARRLLIYDGRESQGSDYLPTTVQDERLRDAFMPNFIQVLQAKLQDYIVKVIEPIFQVKVTCFGVVAMCIPILLILRGLMMGYPLMVGMWLGREDRCSSRVAFGSRVFGMLVKGDEYRYDNC</sequence>
<name>A0A3N4LMU2_9PEZI</name>
<dbReference type="EMBL" id="ML121542">
    <property type="protein sequence ID" value="RPB24243.1"/>
    <property type="molecule type" value="Genomic_DNA"/>
</dbReference>
<keyword evidence="4" id="KW-1185">Reference proteome</keyword>
<feature type="compositionally biased region" description="Basic and acidic residues" evidence="1">
    <location>
        <begin position="234"/>
        <end position="256"/>
    </location>
</feature>
<feature type="compositionally biased region" description="Acidic residues" evidence="1">
    <location>
        <begin position="62"/>
        <end position="75"/>
    </location>
</feature>
<feature type="region of interest" description="Disordered" evidence="1">
    <location>
        <begin position="125"/>
        <end position="312"/>
    </location>
</feature>
<dbReference type="AlphaFoldDB" id="A0A3N4LMU2"/>
<feature type="transmembrane region" description="Helical" evidence="2">
    <location>
        <begin position="369"/>
        <end position="390"/>
    </location>
</feature>
<keyword evidence="2" id="KW-1133">Transmembrane helix</keyword>
<feature type="region of interest" description="Disordered" evidence="1">
    <location>
        <begin position="89"/>
        <end position="112"/>
    </location>
</feature>
<dbReference type="Proteomes" id="UP000267821">
    <property type="component" value="Unassembled WGS sequence"/>
</dbReference>
<feature type="compositionally biased region" description="Polar residues" evidence="1">
    <location>
        <begin position="257"/>
        <end position="305"/>
    </location>
</feature>
<evidence type="ECO:0000313" key="3">
    <source>
        <dbReference type="EMBL" id="RPB24243.1"/>
    </source>
</evidence>